<dbReference type="PANTHER" id="PTHR43312:SF1">
    <property type="entry name" value="NADP-DEPENDENT OXIDOREDUCTASE DOMAIN-CONTAINING PROTEIN"/>
    <property type="match status" value="1"/>
</dbReference>
<dbReference type="Pfam" id="PF00248">
    <property type="entry name" value="Aldo_ket_red"/>
    <property type="match status" value="1"/>
</dbReference>
<dbReference type="PANTHER" id="PTHR43312">
    <property type="entry name" value="D-THREO-ALDOSE 1-DEHYDROGENASE"/>
    <property type="match status" value="1"/>
</dbReference>
<dbReference type="InterPro" id="IPR036812">
    <property type="entry name" value="NAD(P)_OxRdtase_dom_sf"/>
</dbReference>
<dbReference type="InterPro" id="IPR023210">
    <property type="entry name" value="NADP_OxRdtase_dom"/>
</dbReference>
<evidence type="ECO:0000256" key="1">
    <source>
        <dbReference type="SAM" id="MobiDB-lite"/>
    </source>
</evidence>
<feature type="domain" description="NADP-dependent oxidoreductase" evidence="2">
    <location>
        <begin position="84"/>
        <end position="337"/>
    </location>
</feature>
<dbReference type="InterPro" id="IPR053135">
    <property type="entry name" value="AKR2_Oxidoreductase"/>
</dbReference>
<dbReference type="AlphaFoldDB" id="A0A6L9S3Q9"/>
<keyword evidence="4" id="KW-1185">Reference proteome</keyword>
<feature type="region of interest" description="Disordered" evidence="1">
    <location>
        <begin position="46"/>
        <end position="69"/>
    </location>
</feature>
<dbReference type="CDD" id="cd19095">
    <property type="entry name" value="AKR_PA4992-like"/>
    <property type="match status" value="1"/>
</dbReference>
<evidence type="ECO:0000313" key="4">
    <source>
        <dbReference type="Proteomes" id="UP000475214"/>
    </source>
</evidence>
<organism evidence="3 4">
    <name type="scientific">Phytoactinopolyspora halotolerans</name>
    <dbReference type="NCBI Taxonomy" id="1981512"/>
    <lineage>
        <taxon>Bacteria</taxon>
        <taxon>Bacillati</taxon>
        <taxon>Actinomycetota</taxon>
        <taxon>Actinomycetes</taxon>
        <taxon>Jiangellales</taxon>
        <taxon>Jiangellaceae</taxon>
        <taxon>Phytoactinopolyspora</taxon>
    </lineage>
</organism>
<feature type="compositionally biased region" description="Low complexity" evidence="1">
    <location>
        <begin position="46"/>
        <end position="67"/>
    </location>
</feature>
<dbReference type="InterPro" id="IPR006311">
    <property type="entry name" value="TAT_signal"/>
</dbReference>
<accession>A0A6L9S3Q9</accession>
<evidence type="ECO:0000313" key="3">
    <source>
        <dbReference type="EMBL" id="NEE00075.1"/>
    </source>
</evidence>
<proteinExistence type="predicted"/>
<evidence type="ECO:0000259" key="2">
    <source>
        <dbReference type="Pfam" id="PF00248"/>
    </source>
</evidence>
<dbReference type="Proteomes" id="UP000475214">
    <property type="component" value="Unassembled WGS sequence"/>
</dbReference>
<reference evidence="3 4" key="1">
    <citation type="submission" date="2020-02" db="EMBL/GenBank/DDBJ databases">
        <authorList>
            <person name="Li X.-J."/>
            <person name="Han X.-M."/>
        </authorList>
    </citation>
    <scope>NUCLEOTIDE SEQUENCE [LARGE SCALE GENOMIC DNA]</scope>
    <source>
        <strain evidence="3 4">CCTCC AB 2017055</strain>
    </source>
</reference>
<name>A0A6L9S3Q9_9ACTN</name>
<protein>
    <submittedName>
        <fullName evidence="3">Aldo/keto reductase</fullName>
    </submittedName>
</protein>
<comment type="caution">
    <text evidence="3">The sequence shown here is derived from an EMBL/GenBank/DDBJ whole genome shotgun (WGS) entry which is preliminary data.</text>
</comment>
<dbReference type="EMBL" id="JAAGOA010000004">
    <property type="protein sequence ID" value="NEE00075.1"/>
    <property type="molecule type" value="Genomic_DNA"/>
</dbReference>
<gene>
    <name evidence="3" type="ORF">G1H10_07820</name>
</gene>
<dbReference type="RefSeq" id="WP_163735119.1">
    <property type="nucleotide sequence ID" value="NZ_JAAGOA010000004.1"/>
</dbReference>
<sequence length="378" mass="41449">MTFDITPHASRPAAPSRRAFVKGAGASALAAAGGIGTLAAAAAPGAADPSSSRSADPSAAARQAGPADLITKAIPGTDERLPTVGLGMFMTFDVLPGAPRDHLRDVVQRFWDGGGRVFDVSPLYGNSEYVLGDILSELGIADDAFIANKIWTTGAYLSDRRDAERRLEQSLNNLWRERFDLMQVHSLTNAEMNVAILNSWKDDGRIRYVGVTHHVTHYFPAIEAWIRTGNVDVVQVRYSIFRRDAEERILPAAADHGVAVIAHMTLDKGRLHDVVGRRPVPRWAVRELDCQTWAQFYLKYVISHPAVTCALVGTRDPEHAADDVGAMTGPLPDESMRQEMVRHVERIPGFTDIDSMGWYPGQEFDGRVRLSGAEHVFN</sequence>
<dbReference type="Gene3D" id="3.20.20.100">
    <property type="entry name" value="NADP-dependent oxidoreductase domain"/>
    <property type="match status" value="1"/>
</dbReference>
<dbReference type="PROSITE" id="PS51318">
    <property type="entry name" value="TAT"/>
    <property type="match status" value="1"/>
</dbReference>
<dbReference type="SUPFAM" id="SSF51430">
    <property type="entry name" value="NAD(P)-linked oxidoreductase"/>
    <property type="match status" value="1"/>
</dbReference>